<name>A0A5J6VKM6_9VIRU</name>
<proteinExistence type="predicted"/>
<reference evidence="1" key="1">
    <citation type="journal article" date="2019" name="Philos. Trans. R. Soc. Lond., B, Biol. Sci.">
        <title>Targeted metagenomic recovery of four divergent viruses reveals shared and distinctive characteristics of giant viruses of marine eukaryotes.</title>
        <authorList>
            <person name="Needham D.M."/>
            <person name="Poirier C."/>
            <person name="Hehenberger E."/>
            <person name="Jimenez V."/>
            <person name="Swalwell J.E."/>
            <person name="Santoro A.E."/>
            <person name="Worden A.Z."/>
        </authorList>
    </citation>
    <scope>NUCLEOTIDE SEQUENCE</scope>
    <source>
        <strain evidence="1">MPacV-611</strain>
    </source>
</reference>
<organism evidence="1">
    <name type="scientific">Megaviridae environmental sample</name>
    <dbReference type="NCBI Taxonomy" id="1737588"/>
    <lineage>
        <taxon>Viruses</taxon>
        <taxon>Varidnaviria</taxon>
        <taxon>Bamfordvirae</taxon>
        <taxon>Nucleocytoviricota</taxon>
        <taxon>Megaviricetes</taxon>
        <taxon>Imitervirales</taxon>
        <taxon>Mimiviridae</taxon>
        <taxon>environmental samples</taxon>
    </lineage>
</organism>
<dbReference type="EMBL" id="MN448288">
    <property type="protein sequence ID" value="QFG74453.1"/>
    <property type="molecule type" value="Genomic_DNA"/>
</dbReference>
<sequence length="272" mass="32544">MYKCKNIEGFQNGQLANQQNSKCLSGHQSPISSNMATIGFIILRNVTEAKYNRLWTKCYKSIRKFYPENKIVIIDDNSNYDIMEKLELYNTIIINSSYKKRGELLPYYYYLNNKWFDIAVIIHDSVFINSHYDFNVIDYKFIWEFPCRIKKNKIYEEKMINVFKNKKLLNLYRNDKWKGCFGCMSIIKHDYLLSVNEIHQIDLLLDLVVSRDNRMCLERVLACMLQYNKYIELNKINDSLSGDILKYCKWRSTFEEIDKLKDLPIIKVWSGR</sequence>
<protein>
    <submittedName>
        <fullName evidence="1">Uncharacterized protein</fullName>
    </submittedName>
</protein>
<accession>A0A5J6VKM6</accession>
<evidence type="ECO:0000313" key="1">
    <source>
        <dbReference type="EMBL" id="QFG74453.1"/>
    </source>
</evidence>